<evidence type="ECO:0000256" key="1">
    <source>
        <dbReference type="SAM" id="SignalP"/>
    </source>
</evidence>
<reference evidence="2" key="1">
    <citation type="submission" date="2016-03" db="EMBL/GenBank/DDBJ databases">
        <title>Draft genome sequence of Rosellinia necatrix.</title>
        <authorList>
            <person name="Kanematsu S."/>
        </authorList>
    </citation>
    <scope>NUCLEOTIDE SEQUENCE [LARGE SCALE GENOMIC DNA]</scope>
    <source>
        <strain evidence="2">W97</strain>
    </source>
</reference>
<dbReference type="STRING" id="77044.A0A1W2TW90"/>
<evidence type="ECO:0000313" key="2">
    <source>
        <dbReference type="EMBL" id="GAP92942.1"/>
    </source>
</evidence>
<dbReference type="OMA" id="SGRSDYC"/>
<keyword evidence="1" id="KW-0732">Signal</keyword>
<name>A0A1W2TW90_ROSNE</name>
<feature type="chain" id="PRO_5010690669" evidence="1">
    <location>
        <begin position="21"/>
        <end position="95"/>
    </location>
</feature>
<accession>A0A1W2TW90</accession>
<dbReference type="EMBL" id="DF977529">
    <property type="protein sequence ID" value="GAP92942.1"/>
    <property type="molecule type" value="Genomic_DNA"/>
</dbReference>
<dbReference type="OrthoDB" id="4186099at2759"/>
<gene>
    <name evidence="2" type="ORF">SAMD00023353_8400170</name>
</gene>
<evidence type="ECO:0000313" key="3">
    <source>
        <dbReference type="Proteomes" id="UP000054516"/>
    </source>
</evidence>
<dbReference type="AlphaFoldDB" id="A0A1W2TW90"/>
<organism evidence="2">
    <name type="scientific">Rosellinia necatrix</name>
    <name type="common">White root-rot fungus</name>
    <dbReference type="NCBI Taxonomy" id="77044"/>
    <lineage>
        <taxon>Eukaryota</taxon>
        <taxon>Fungi</taxon>
        <taxon>Dikarya</taxon>
        <taxon>Ascomycota</taxon>
        <taxon>Pezizomycotina</taxon>
        <taxon>Sordariomycetes</taxon>
        <taxon>Xylariomycetidae</taxon>
        <taxon>Xylariales</taxon>
        <taxon>Xylariaceae</taxon>
        <taxon>Rosellinia</taxon>
    </lineage>
</organism>
<sequence length="95" mass="10316">MKATVFAFALLGALSPVAQAANCGKGYRYCGYNLLEKGNYYTQIIEELEANDQPTDSNHVKQSLFNCLGGNNGDIQFLKYCTSCHNAGSGSDDYC</sequence>
<keyword evidence="3" id="KW-1185">Reference proteome</keyword>
<proteinExistence type="predicted"/>
<feature type="signal peptide" evidence="1">
    <location>
        <begin position="1"/>
        <end position="20"/>
    </location>
</feature>
<protein>
    <submittedName>
        <fullName evidence="2">Uncharacterized protein</fullName>
    </submittedName>
</protein>
<dbReference type="Proteomes" id="UP000054516">
    <property type="component" value="Unassembled WGS sequence"/>
</dbReference>